<evidence type="ECO:0000259" key="6">
    <source>
        <dbReference type="PROSITE" id="PS50123"/>
    </source>
</evidence>
<dbReference type="PROSITE" id="PS50123">
    <property type="entry name" value="CHER"/>
    <property type="match status" value="1"/>
</dbReference>
<keyword evidence="5" id="KW-0949">S-adenosyl-L-methionine</keyword>
<gene>
    <name evidence="7" type="ORF">GC105_03005</name>
</gene>
<sequence length="257" mass="30023">MEQDFDFFYKWAKSKLNIELDAYKENQLQRRITTVMKSSGATNLKDYAELISKDQQIKRIFLDYITINVTEFFRNKEIFDEFELVIKNVIIPKFKSIKIWSAACSVGAEPYSLAIMLDRNNFSIKEKIVATDIDDTILKKAQNGVFREHEIKNLSKNDLDKYFSIKDDSYSIKDSVKSMVAFKKHDLILDKYEQGFHAVICRNVTIYFKNDAKNEIYRKIHDSLVPGGIFFTGATESIYNPKELGFKKLSTFIYEKV</sequence>
<evidence type="ECO:0000256" key="4">
    <source>
        <dbReference type="ARBA" id="ARBA00022679"/>
    </source>
</evidence>
<dbReference type="InterPro" id="IPR000780">
    <property type="entry name" value="CheR_MeTrfase"/>
</dbReference>
<dbReference type="SMART" id="SM00138">
    <property type="entry name" value="MeTrc"/>
    <property type="match status" value="1"/>
</dbReference>
<dbReference type="Pfam" id="PF01739">
    <property type="entry name" value="CheR"/>
    <property type="match status" value="1"/>
</dbReference>
<dbReference type="InterPro" id="IPR036804">
    <property type="entry name" value="CheR_N_sf"/>
</dbReference>
<dbReference type="Proteomes" id="UP000440004">
    <property type="component" value="Unassembled WGS sequence"/>
</dbReference>
<dbReference type="InterPro" id="IPR022641">
    <property type="entry name" value="CheR_N"/>
</dbReference>
<dbReference type="AlphaFoldDB" id="A0A6A7K5R2"/>
<keyword evidence="8" id="KW-1185">Reference proteome</keyword>
<dbReference type="Pfam" id="PF03705">
    <property type="entry name" value="CheR_N"/>
    <property type="match status" value="1"/>
</dbReference>
<dbReference type="Gene3D" id="3.40.50.150">
    <property type="entry name" value="Vaccinia Virus protein VP39"/>
    <property type="match status" value="1"/>
</dbReference>
<dbReference type="InterPro" id="IPR050903">
    <property type="entry name" value="Bact_Chemotaxis_MeTrfase"/>
</dbReference>
<keyword evidence="3" id="KW-0489">Methyltransferase</keyword>
<dbReference type="GO" id="GO:0032259">
    <property type="term" value="P:methylation"/>
    <property type="evidence" value="ECO:0007669"/>
    <property type="project" value="UniProtKB-KW"/>
</dbReference>
<organism evidence="7 8">
    <name type="scientific">Alkalibaculum sporogenes</name>
    <dbReference type="NCBI Taxonomy" id="2655001"/>
    <lineage>
        <taxon>Bacteria</taxon>
        <taxon>Bacillati</taxon>
        <taxon>Bacillota</taxon>
        <taxon>Clostridia</taxon>
        <taxon>Eubacteriales</taxon>
        <taxon>Eubacteriaceae</taxon>
        <taxon>Alkalibaculum</taxon>
    </lineage>
</organism>
<evidence type="ECO:0000313" key="7">
    <source>
        <dbReference type="EMBL" id="MPW24758.1"/>
    </source>
</evidence>
<accession>A0A6A7K5R2</accession>
<feature type="domain" description="CheR-type methyltransferase" evidence="6">
    <location>
        <begin position="1"/>
        <end position="257"/>
    </location>
</feature>
<evidence type="ECO:0000256" key="5">
    <source>
        <dbReference type="ARBA" id="ARBA00022691"/>
    </source>
</evidence>
<dbReference type="InterPro" id="IPR029063">
    <property type="entry name" value="SAM-dependent_MTases_sf"/>
</dbReference>
<dbReference type="SUPFAM" id="SSF53335">
    <property type="entry name" value="S-adenosyl-L-methionine-dependent methyltransferases"/>
    <property type="match status" value="1"/>
</dbReference>
<dbReference type="PANTHER" id="PTHR24422:SF19">
    <property type="entry name" value="CHEMOTAXIS PROTEIN METHYLTRANSFERASE"/>
    <property type="match status" value="1"/>
</dbReference>
<dbReference type="PRINTS" id="PR00996">
    <property type="entry name" value="CHERMTFRASE"/>
</dbReference>
<evidence type="ECO:0000256" key="1">
    <source>
        <dbReference type="ARBA" id="ARBA00001541"/>
    </source>
</evidence>
<reference evidence="7 8" key="1">
    <citation type="submission" date="2019-10" db="EMBL/GenBank/DDBJ databases">
        <title>Alkalibaculum tamaniensis sp.nov., a new alkaliphilic acetogen, isolated on methoxylated aromatics from a mud volcano.</title>
        <authorList>
            <person name="Khomyakova M.A."/>
            <person name="Merkel A.Y."/>
            <person name="Bonch-Osmolovskaya E.A."/>
            <person name="Slobodkin A.I."/>
        </authorList>
    </citation>
    <scope>NUCLEOTIDE SEQUENCE [LARGE SCALE GENOMIC DNA]</scope>
    <source>
        <strain evidence="7 8">M08DMB</strain>
    </source>
</reference>
<proteinExistence type="predicted"/>
<dbReference type="EMBL" id="WHNX01000004">
    <property type="protein sequence ID" value="MPW24758.1"/>
    <property type="molecule type" value="Genomic_DNA"/>
</dbReference>
<dbReference type="InterPro" id="IPR022642">
    <property type="entry name" value="CheR_C"/>
</dbReference>
<evidence type="ECO:0000313" key="8">
    <source>
        <dbReference type="Proteomes" id="UP000440004"/>
    </source>
</evidence>
<protein>
    <recommendedName>
        <fullName evidence="2">protein-glutamate O-methyltransferase</fullName>
        <ecNumber evidence="2">2.1.1.80</ecNumber>
    </recommendedName>
</protein>
<dbReference type="Gene3D" id="1.10.155.10">
    <property type="entry name" value="Chemotaxis receptor methyltransferase CheR, N-terminal domain"/>
    <property type="match status" value="1"/>
</dbReference>
<dbReference type="PANTHER" id="PTHR24422">
    <property type="entry name" value="CHEMOTAXIS PROTEIN METHYLTRANSFERASE"/>
    <property type="match status" value="1"/>
</dbReference>
<dbReference type="GO" id="GO:0008983">
    <property type="term" value="F:protein-glutamate O-methyltransferase activity"/>
    <property type="evidence" value="ECO:0007669"/>
    <property type="project" value="UniProtKB-EC"/>
</dbReference>
<dbReference type="EC" id="2.1.1.80" evidence="2"/>
<dbReference type="RefSeq" id="WP_152801555.1">
    <property type="nucleotide sequence ID" value="NZ_WHNX01000004.1"/>
</dbReference>
<comment type="catalytic activity">
    <reaction evidence="1">
        <text>L-glutamyl-[protein] + S-adenosyl-L-methionine = [protein]-L-glutamate 5-O-methyl ester + S-adenosyl-L-homocysteine</text>
        <dbReference type="Rhea" id="RHEA:24452"/>
        <dbReference type="Rhea" id="RHEA-COMP:10208"/>
        <dbReference type="Rhea" id="RHEA-COMP:10311"/>
        <dbReference type="ChEBI" id="CHEBI:29973"/>
        <dbReference type="ChEBI" id="CHEBI:57856"/>
        <dbReference type="ChEBI" id="CHEBI:59789"/>
        <dbReference type="ChEBI" id="CHEBI:82795"/>
        <dbReference type="EC" id="2.1.1.80"/>
    </reaction>
</comment>
<dbReference type="SUPFAM" id="SSF47757">
    <property type="entry name" value="Chemotaxis receptor methyltransferase CheR, N-terminal domain"/>
    <property type="match status" value="1"/>
</dbReference>
<evidence type="ECO:0000256" key="3">
    <source>
        <dbReference type="ARBA" id="ARBA00022603"/>
    </source>
</evidence>
<name>A0A6A7K5R2_9FIRM</name>
<keyword evidence="4" id="KW-0808">Transferase</keyword>
<comment type="caution">
    <text evidence="7">The sequence shown here is derived from an EMBL/GenBank/DDBJ whole genome shotgun (WGS) entry which is preliminary data.</text>
</comment>
<evidence type="ECO:0000256" key="2">
    <source>
        <dbReference type="ARBA" id="ARBA00012534"/>
    </source>
</evidence>